<evidence type="ECO:0000259" key="2">
    <source>
        <dbReference type="Pfam" id="PF00550"/>
    </source>
</evidence>
<protein>
    <submittedName>
        <fullName evidence="3">Phosphopantetheine attachment site</fullName>
    </submittedName>
</protein>
<dbReference type="Gene3D" id="1.10.1200.10">
    <property type="entry name" value="ACP-like"/>
    <property type="match status" value="1"/>
</dbReference>
<dbReference type="InterPro" id="IPR009081">
    <property type="entry name" value="PP-bd_ACP"/>
</dbReference>
<name>A0A1H4MKI9_9HYPH</name>
<feature type="region of interest" description="Disordered" evidence="1">
    <location>
        <begin position="1"/>
        <end position="20"/>
    </location>
</feature>
<organism evidence="3 4">
    <name type="scientific">Nitratireductor aquibiodomus</name>
    <dbReference type="NCBI Taxonomy" id="204799"/>
    <lineage>
        <taxon>Bacteria</taxon>
        <taxon>Pseudomonadati</taxon>
        <taxon>Pseudomonadota</taxon>
        <taxon>Alphaproteobacteria</taxon>
        <taxon>Hyphomicrobiales</taxon>
        <taxon>Phyllobacteriaceae</taxon>
        <taxon>Nitratireductor</taxon>
    </lineage>
</organism>
<sequence length="105" mass="11889">MVAQFSPTDRQEIQEPVMQTDPQLEQTIRTLFAEVYTTQNEGAEAPDLDSNSVLLETGLDSLGFAILVTRLEEDLGYDPFSLATEAYYPRTFGEFLSFYKANRPQ</sequence>
<keyword evidence="4" id="KW-1185">Reference proteome</keyword>
<dbReference type="EMBL" id="FNSL01000001">
    <property type="protein sequence ID" value="SEB83264.1"/>
    <property type="molecule type" value="Genomic_DNA"/>
</dbReference>
<reference evidence="4" key="1">
    <citation type="submission" date="2016-10" db="EMBL/GenBank/DDBJ databases">
        <authorList>
            <person name="Varghese N."/>
            <person name="Submissions S."/>
        </authorList>
    </citation>
    <scope>NUCLEOTIDE SEQUENCE [LARGE SCALE GENOMIC DNA]</scope>
    <source>
        <strain evidence="4">ES.061</strain>
    </source>
</reference>
<dbReference type="Pfam" id="PF00550">
    <property type="entry name" value="PP-binding"/>
    <property type="match status" value="1"/>
</dbReference>
<dbReference type="InterPro" id="IPR036736">
    <property type="entry name" value="ACP-like_sf"/>
</dbReference>
<dbReference type="SUPFAM" id="SSF47336">
    <property type="entry name" value="ACP-like"/>
    <property type="match status" value="1"/>
</dbReference>
<evidence type="ECO:0000256" key="1">
    <source>
        <dbReference type="SAM" id="MobiDB-lite"/>
    </source>
</evidence>
<accession>A0A1H4MKI9</accession>
<evidence type="ECO:0000313" key="4">
    <source>
        <dbReference type="Proteomes" id="UP000199064"/>
    </source>
</evidence>
<evidence type="ECO:0000313" key="3">
    <source>
        <dbReference type="EMBL" id="SEB83264.1"/>
    </source>
</evidence>
<feature type="domain" description="Carrier" evidence="2">
    <location>
        <begin position="28"/>
        <end position="77"/>
    </location>
</feature>
<proteinExistence type="predicted"/>
<dbReference type="Proteomes" id="UP000199064">
    <property type="component" value="Unassembled WGS sequence"/>
</dbReference>
<dbReference type="AlphaFoldDB" id="A0A1H4MKI9"/>
<gene>
    <name evidence="3" type="ORF">SAMN05216452_3351</name>
</gene>